<accession>F2K3H5</accession>
<dbReference type="InterPro" id="IPR050706">
    <property type="entry name" value="Cyclic-di-GMP_PDE-like"/>
</dbReference>
<dbReference type="SMART" id="SM00052">
    <property type="entry name" value="EAL"/>
    <property type="match status" value="1"/>
</dbReference>
<dbReference type="PANTHER" id="PTHR33121">
    <property type="entry name" value="CYCLIC DI-GMP PHOSPHODIESTERASE PDEF"/>
    <property type="match status" value="1"/>
</dbReference>
<proteinExistence type="predicted"/>
<dbReference type="EMBL" id="CP002583">
    <property type="protein sequence ID" value="ADZ91317.1"/>
    <property type="molecule type" value="Genomic_DNA"/>
</dbReference>
<dbReference type="InterPro" id="IPR035919">
    <property type="entry name" value="EAL_sf"/>
</dbReference>
<organism evidence="2 3">
    <name type="scientific">Marinomonas mediterranea (strain ATCC 700492 / JCM 21426 / NBRC 103028 / MMB-1)</name>
    <dbReference type="NCBI Taxonomy" id="717774"/>
    <lineage>
        <taxon>Bacteria</taxon>
        <taxon>Pseudomonadati</taxon>
        <taxon>Pseudomonadota</taxon>
        <taxon>Gammaproteobacteria</taxon>
        <taxon>Oceanospirillales</taxon>
        <taxon>Oceanospirillaceae</taxon>
        <taxon>Marinomonas</taxon>
    </lineage>
</organism>
<dbReference type="Pfam" id="PF00563">
    <property type="entry name" value="EAL"/>
    <property type="match status" value="1"/>
</dbReference>
<dbReference type="STRING" id="717774.Marme_2069"/>
<feature type="domain" description="EAL" evidence="1">
    <location>
        <begin position="7"/>
        <end position="248"/>
    </location>
</feature>
<dbReference type="Gene3D" id="3.20.20.450">
    <property type="entry name" value="EAL domain"/>
    <property type="match status" value="1"/>
</dbReference>
<dbReference type="AlphaFoldDB" id="F2K3H5"/>
<dbReference type="SUPFAM" id="SSF141868">
    <property type="entry name" value="EAL domain-like"/>
    <property type="match status" value="1"/>
</dbReference>
<dbReference type="PATRIC" id="fig|717774.3.peg.2131"/>
<dbReference type="InterPro" id="IPR001633">
    <property type="entry name" value="EAL_dom"/>
</dbReference>
<name>F2K3H5_MARM1</name>
<dbReference type="eggNOG" id="COG2200">
    <property type="taxonomic scope" value="Bacteria"/>
</dbReference>
<dbReference type="CDD" id="cd01948">
    <property type="entry name" value="EAL"/>
    <property type="match status" value="1"/>
</dbReference>
<dbReference type="GO" id="GO:0071111">
    <property type="term" value="F:cyclic-guanylate-specific phosphodiesterase activity"/>
    <property type="evidence" value="ECO:0007669"/>
    <property type="project" value="InterPro"/>
</dbReference>
<dbReference type="Proteomes" id="UP000001062">
    <property type="component" value="Chromosome"/>
</dbReference>
<evidence type="ECO:0000313" key="3">
    <source>
        <dbReference type="Proteomes" id="UP000001062"/>
    </source>
</evidence>
<gene>
    <name evidence="2" type="ordered locus">Marme_2069</name>
</gene>
<dbReference type="KEGG" id="mme:Marme_2069"/>
<sequence>MVSQLSMTGLSQSILIDIVQKQRYGVEYQPIVSLATGDTFGYEALSRFFDQSGNAVRPDFVYAALHDNPITLFQVEYAQKKIQLANADSGKMLFVNLDQDAFFAAGTDALNCPFMHLAKEYGRERVVIELIENSEVNDALMSLTMIEAFSALGIGTAIDDLCNPKSMISISVMQLVDWVKLDKHVVSMKHDKNFMLFVEKMIEFARLTNKNIILEGVENQDDLEFARSLGVDFVQGFYFRDRFLTVKP</sequence>
<reference evidence="2 3" key="1">
    <citation type="journal article" date="2012" name="Stand. Genomic Sci.">
        <title>Complete genome sequence of the melanogenic marine bacterium Marinomonas mediterranea type strain (MMB-1(T)).</title>
        <authorList>
            <person name="Lucas-Elio P."/>
            <person name="Goodwin L."/>
            <person name="Woyke T."/>
            <person name="Pitluck S."/>
            <person name="Nolan M."/>
            <person name="Kyrpides N.C."/>
            <person name="Detter J.C."/>
            <person name="Copeland A."/>
            <person name="Teshima H."/>
            <person name="Bruce D."/>
            <person name="Detter C."/>
            <person name="Tapia R."/>
            <person name="Han S."/>
            <person name="Land M.L."/>
            <person name="Ivanova N."/>
            <person name="Mikhailova N."/>
            <person name="Johnston A.W."/>
            <person name="Sanchez-Amat A."/>
        </authorList>
    </citation>
    <scope>NUCLEOTIDE SEQUENCE [LARGE SCALE GENOMIC DNA]</scope>
    <source>
        <strain evidence="3">ATCC 700492 / JCM 21426 / NBRC 103028 / MMB-1</strain>
    </source>
</reference>
<keyword evidence="3" id="KW-1185">Reference proteome</keyword>
<dbReference type="HOGENOM" id="CLU_000445_70_50_6"/>
<dbReference type="PANTHER" id="PTHR33121:SF76">
    <property type="entry name" value="SIGNALING PROTEIN"/>
    <property type="match status" value="1"/>
</dbReference>
<evidence type="ECO:0000313" key="2">
    <source>
        <dbReference type="EMBL" id="ADZ91317.1"/>
    </source>
</evidence>
<dbReference type="PROSITE" id="PS50883">
    <property type="entry name" value="EAL"/>
    <property type="match status" value="1"/>
</dbReference>
<protein>
    <submittedName>
        <fullName evidence="2">Diguanylate phosphodiesterase</fullName>
    </submittedName>
</protein>
<evidence type="ECO:0000259" key="1">
    <source>
        <dbReference type="PROSITE" id="PS50883"/>
    </source>
</evidence>